<dbReference type="SUPFAM" id="SSF51621">
    <property type="entry name" value="Phosphoenolpyruvate/pyruvate domain"/>
    <property type="match status" value="1"/>
</dbReference>
<evidence type="ECO:0000256" key="1">
    <source>
        <dbReference type="ARBA" id="ARBA00001946"/>
    </source>
</evidence>
<dbReference type="Gene3D" id="3.30.1490.20">
    <property type="entry name" value="ATP-grasp fold, A domain"/>
    <property type="match status" value="1"/>
</dbReference>
<dbReference type="AlphaFoldDB" id="A0A094QYZ0"/>
<keyword evidence="9" id="KW-0460">Magnesium</keyword>
<dbReference type="Pfam" id="PF01326">
    <property type="entry name" value="PPDK_N"/>
    <property type="match status" value="2"/>
</dbReference>
<evidence type="ECO:0000256" key="8">
    <source>
        <dbReference type="ARBA" id="ARBA00022840"/>
    </source>
</evidence>
<dbReference type="Gene3D" id="1.10.189.10">
    <property type="entry name" value="Pyruvate Phosphate Dikinase, domain 2"/>
    <property type="match status" value="1"/>
</dbReference>
<evidence type="ECO:0000256" key="7">
    <source>
        <dbReference type="ARBA" id="ARBA00022777"/>
    </source>
</evidence>
<dbReference type="InterPro" id="IPR040442">
    <property type="entry name" value="Pyrv_kinase-like_dom_sf"/>
</dbReference>
<evidence type="ECO:0000313" key="13">
    <source>
        <dbReference type="EMBL" id="KGA19811.1"/>
    </source>
</evidence>
<dbReference type="Pfam" id="PF02896">
    <property type="entry name" value="PEP-utilizers_C"/>
    <property type="match status" value="1"/>
</dbReference>
<dbReference type="GO" id="GO:0005524">
    <property type="term" value="F:ATP binding"/>
    <property type="evidence" value="ECO:0007669"/>
    <property type="project" value="UniProtKB-KW"/>
</dbReference>
<dbReference type="GO" id="GO:0016301">
    <property type="term" value="F:kinase activity"/>
    <property type="evidence" value="ECO:0007669"/>
    <property type="project" value="UniProtKB-KW"/>
</dbReference>
<gene>
    <name evidence="13" type="ORF">GM50_3965</name>
</gene>
<feature type="domain" description="Pyruvate phosphate dikinase AMP/ATP-binding" evidence="11">
    <location>
        <begin position="62"/>
        <end position="285"/>
    </location>
</feature>
<dbReference type="PIRSF" id="PIRSF000853">
    <property type="entry name" value="PPDK"/>
    <property type="match status" value="1"/>
</dbReference>
<dbReference type="InterPro" id="IPR000121">
    <property type="entry name" value="PEP_util_C"/>
</dbReference>
<dbReference type="NCBIfam" id="NF004531">
    <property type="entry name" value="PRK05878.1"/>
    <property type="match status" value="1"/>
</dbReference>
<dbReference type="PANTHER" id="PTHR22931:SF9">
    <property type="entry name" value="PYRUVATE, PHOSPHATE DIKINASE 1, CHLOROPLASTIC"/>
    <property type="match status" value="1"/>
</dbReference>
<dbReference type="Gene3D" id="1.20.80.30">
    <property type="match status" value="1"/>
</dbReference>
<comment type="similarity">
    <text evidence="2">Belongs to the PEP-utilizing enzyme family.</text>
</comment>
<keyword evidence="6" id="KW-0547">Nucleotide-binding</keyword>
<dbReference type="PROSITE" id="PS00370">
    <property type="entry name" value="PEP_ENZYMES_PHOS_SITE"/>
    <property type="match status" value="1"/>
</dbReference>
<organism evidence="13">
    <name type="scientific">freshwater metagenome</name>
    <dbReference type="NCBI Taxonomy" id="449393"/>
    <lineage>
        <taxon>unclassified sequences</taxon>
        <taxon>metagenomes</taxon>
        <taxon>ecological metagenomes</taxon>
    </lineage>
</organism>
<dbReference type="GO" id="GO:0046872">
    <property type="term" value="F:metal ion binding"/>
    <property type="evidence" value="ECO:0007669"/>
    <property type="project" value="UniProtKB-KW"/>
</dbReference>
<feature type="domain" description="PEP-utilising enzyme mobile" evidence="10">
    <location>
        <begin position="418"/>
        <end position="499"/>
    </location>
</feature>
<dbReference type="SUPFAM" id="SSF52009">
    <property type="entry name" value="Phosphohistidine domain"/>
    <property type="match status" value="1"/>
</dbReference>
<dbReference type="Pfam" id="PF00391">
    <property type="entry name" value="PEP-utilizers"/>
    <property type="match status" value="1"/>
</dbReference>
<protein>
    <recommendedName>
        <fullName evidence="3">pyruvate, phosphate dikinase</fullName>
        <ecNumber evidence="3">2.7.9.1</ecNumber>
    </recommendedName>
</protein>
<keyword evidence="7" id="KW-0418">Kinase</keyword>
<evidence type="ECO:0000259" key="12">
    <source>
        <dbReference type="Pfam" id="PF02896"/>
    </source>
</evidence>
<dbReference type="EMBL" id="JNSK01000008">
    <property type="protein sequence ID" value="KGA19811.1"/>
    <property type="molecule type" value="Genomic_DNA"/>
</dbReference>
<evidence type="ECO:0000259" key="11">
    <source>
        <dbReference type="Pfam" id="PF01326"/>
    </source>
</evidence>
<evidence type="ECO:0000256" key="6">
    <source>
        <dbReference type="ARBA" id="ARBA00022741"/>
    </source>
</evidence>
<name>A0A094QYZ0_9ZZZZ</name>
<proteinExistence type="inferred from homology"/>
<dbReference type="InterPro" id="IPR018274">
    <property type="entry name" value="PEP_util_AS"/>
</dbReference>
<dbReference type="InterPro" id="IPR008279">
    <property type="entry name" value="PEP-util_enz_mobile_dom"/>
</dbReference>
<dbReference type="Gene3D" id="3.20.20.60">
    <property type="entry name" value="Phosphoenolpyruvate-binding domains"/>
    <property type="match status" value="1"/>
</dbReference>
<dbReference type="EC" id="2.7.9.1" evidence="3"/>
<dbReference type="Gene3D" id="3.30.470.20">
    <property type="entry name" value="ATP-grasp fold, B domain"/>
    <property type="match status" value="1"/>
</dbReference>
<dbReference type="InterPro" id="IPR010121">
    <property type="entry name" value="Pyruvate_phosphate_dikinase"/>
</dbReference>
<evidence type="ECO:0000256" key="2">
    <source>
        <dbReference type="ARBA" id="ARBA00007837"/>
    </source>
</evidence>
<evidence type="ECO:0000259" key="10">
    <source>
        <dbReference type="Pfam" id="PF00391"/>
    </source>
</evidence>
<dbReference type="PANTHER" id="PTHR22931">
    <property type="entry name" value="PHOSPHOENOLPYRUVATE DIKINASE-RELATED"/>
    <property type="match status" value="1"/>
</dbReference>
<dbReference type="SUPFAM" id="SSF56059">
    <property type="entry name" value="Glutathione synthetase ATP-binding domain-like"/>
    <property type="match status" value="1"/>
</dbReference>
<dbReference type="InterPro" id="IPR015813">
    <property type="entry name" value="Pyrv/PenolPyrv_kinase-like_dom"/>
</dbReference>
<evidence type="ECO:0000256" key="3">
    <source>
        <dbReference type="ARBA" id="ARBA00011994"/>
    </source>
</evidence>
<dbReference type="GO" id="GO:0050242">
    <property type="term" value="F:pyruvate, phosphate dikinase activity"/>
    <property type="evidence" value="ECO:0007669"/>
    <property type="project" value="UniProtKB-EC"/>
</dbReference>
<dbReference type="NCBIfam" id="TIGR01828">
    <property type="entry name" value="pyru_phos_dikin"/>
    <property type="match status" value="1"/>
</dbReference>
<evidence type="ECO:0000256" key="5">
    <source>
        <dbReference type="ARBA" id="ARBA00022723"/>
    </source>
</evidence>
<evidence type="ECO:0000256" key="9">
    <source>
        <dbReference type="ARBA" id="ARBA00022842"/>
    </source>
</evidence>
<evidence type="ECO:0000256" key="4">
    <source>
        <dbReference type="ARBA" id="ARBA00022679"/>
    </source>
</evidence>
<comment type="cofactor">
    <cofactor evidence="1">
        <name>Mg(2+)</name>
        <dbReference type="ChEBI" id="CHEBI:18420"/>
    </cofactor>
</comment>
<sequence>MDQKVYPFSAGNRSMSDLLGGKGANLAEMATLGIPVPDGFTITTRVCQEYLRTGGLTDDLLHEIDAAIIDLEKKIGKSFGDPKNPLLVSVRSGAKFSMPGMMETVLNVGMSPEVAATLEKITGDSRFAWDSYRRFIEMFGKTVCEIPSESFAKVAEPLIKAAGGKTIADLDGVGLKAAGDAFIKVVEAHTGTAFPFDARTQLTRAIEAVFHSWNSERAQLYRRRERISADLGTAVNVQAMVFGNIGDTSGTGVCFTRDPGSGAPGAYGDYLPRAQGEDVVAGIRNAFPLTHLGVVNPEAFAELNRIMALLEDHYRDMCDIEFTVEQGKLWILQTRVGKRTAEAAFKIATQLVDEGSITMDQALTRVNGEQLVQLMFPQFDKATSPKELTRGIAASPGAAVGSVVFDPRDAADQALAGKKVILVRRETNPDDLVGMVAAQGILTARGGKTSHAAVVARGMGRPAVCGTESIEVNVDEKFFTCGDVTVHEGDLISIDGTTGAVFLGEVAVVPSVVTEYVQGIVDPGADTSTALIKSIHRIITHADNVRRMSVRANADTPEDAEIARRMGAQGIGLTRTEHMFLGDRRVLVETLVLATTDEERAEVLAEMEKLQFSDFVGILRAMTGLPVTIRLLDPPLHEFLTDQASLAVDIALTQARGDVVDERKLALNRAVNRLHESNPMMGLRGVRLGVLIPDLFSMQVRALTRAALHVRAQGYDPQPEIMIPLVASQRELLYFRSSLETEVARVLALAGEEMHISIGSMIETPRAAITAAKLADYSDFFSFGTNDLTQLTWAFSRDDVESSFLPRYLDLELLPFSPFESLDQDGVGLLVKIACDEVRSVTPEIKLGICGEHGGDPRSIDFFHHVGLDYVSCSPFRVPVARLEAGRAAVGDQATTSSA</sequence>
<keyword evidence="5" id="KW-0479">Metal-binding</keyword>
<accession>A0A094QYZ0</accession>
<keyword evidence="4" id="KW-0808">Transferase</keyword>
<dbReference type="Gene3D" id="3.50.30.10">
    <property type="entry name" value="Phosphohistidine domain"/>
    <property type="match status" value="1"/>
</dbReference>
<dbReference type="InterPro" id="IPR013815">
    <property type="entry name" value="ATP_grasp_subdomain_1"/>
</dbReference>
<comment type="caution">
    <text evidence="13">The sequence shown here is derived from an EMBL/GenBank/DDBJ whole genome shotgun (WGS) entry which is preliminary data.</text>
</comment>
<feature type="domain" description="Pyruvate phosphate dikinase AMP/ATP-binding" evidence="11">
    <location>
        <begin position="297"/>
        <end position="350"/>
    </location>
</feature>
<reference evidence="13" key="1">
    <citation type="submission" date="2014-05" db="EMBL/GenBank/DDBJ databases">
        <title>Key roles for freshwater Actinobacteria revealed by deep metagenomic sequencing.</title>
        <authorList>
            <person name="Ghai R."/>
            <person name="Mizuno C.M."/>
            <person name="Picazo A."/>
            <person name="Camacho A."/>
            <person name="Rodriguez-Valera F."/>
        </authorList>
    </citation>
    <scope>NUCLEOTIDE SEQUENCE</scope>
</reference>
<keyword evidence="8" id="KW-0067">ATP-binding</keyword>
<dbReference type="InterPro" id="IPR002192">
    <property type="entry name" value="PPDK_AMP/ATP-bd"/>
</dbReference>
<dbReference type="InterPro" id="IPR036637">
    <property type="entry name" value="Phosphohistidine_dom_sf"/>
</dbReference>
<feature type="domain" description="PEP-utilising enzyme C-terminal" evidence="12">
    <location>
        <begin position="537"/>
        <end position="886"/>
    </location>
</feature>